<dbReference type="PANTHER" id="PTHR10491">
    <property type="entry name" value="DTDP-4-DEHYDRORHAMNOSE REDUCTASE"/>
    <property type="match status" value="1"/>
</dbReference>
<dbReference type="CDD" id="cd05254">
    <property type="entry name" value="dTDP_HR_like_SDR_e"/>
    <property type="match status" value="1"/>
</dbReference>
<name>A0ABU7R7F1_9ACTN</name>
<proteinExistence type="inferred from homology"/>
<dbReference type="InterPro" id="IPR036291">
    <property type="entry name" value="NAD(P)-bd_dom_sf"/>
</dbReference>
<dbReference type="NCBIfam" id="TIGR01214">
    <property type="entry name" value="rmlD"/>
    <property type="match status" value="1"/>
</dbReference>
<comment type="caution">
    <text evidence="4">The sequence shown here is derived from an EMBL/GenBank/DDBJ whole genome shotgun (WGS) entry which is preliminary data.</text>
</comment>
<dbReference type="SUPFAM" id="SSF51735">
    <property type="entry name" value="NAD(P)-binding Rossmann-fold domains"/>
    <property type="match status" value="1"/>
</dbReference>
<dbReference type="PANTHER" id="PTHR10491:SF4">
    <property type="entry name" value="METHIONINE ADENOSYLTRANSFERASE 2 SUBUNIT BETA"/>
    <property type="match status" value="1"/>
</dbReference>
<protein>
    <recommendedName>
        <fullName evidence="2">dTDP-4-dehydrorhamnose reductase</fullName>
        <ecNumber evidence="2">1.1.1.133</ecNumber>
    </recommendedName>
</protein>
<dbReference type="InterPro" id="IPR005913">
    <property type="entry name" value="dTDP_dehydrorham_reduct"/>
</dbReference>
<comment type="function">
    <text evidence="2">Catalyzes the reduction of dTDP-6-deoxy-L-lyxo-4-hexulose to yield dTDP-L-rhamnose.</text>
</comment>
<keyword evidence="5" id="KW-1185">Reference proteome</keyword>
<dbReference type="Gene3D" id="3.90.25.10">
    <property type="entry name" value="UDP-galactose 4-epimerase, domain 1"/>
    <property type="match status" value="1"/>
</dbReference>
<dbReference type="RefSeq" id="WP_330957224.1">
    <property type="nucleotide sequence ID" value="NZ_JAZGJQ010000001.1"/>
</dbReference>
<dbReference type="Pfam" id="PF04321">
    <property type="entry name" value="RmlD_sub_bind"/>
    <property type="match status" value="1"/>
</dbReference>
<accession>A0ABU7R7F1</accession>
<evidence type="ECO:0000259" key="3">
    <source>
        <dbReference type="Pfam" id="PF04321"/>
    </source>
</evidence>
<keyword evidence="2" id="KW-0521">NADP</keyword>
<dbReference type="EMBL" id="JAZGJQ010000001">
    <property type="protein sequence ID" value="MEE6146458.1"/>
    <property type="molecule type" value="Genomic_DNA"/>
</dbReference>
<dbReference type="EC" id="1.1.1.133" evidence="2"/>
<dbReference type="GO" id="GO:0008831">
    <property type="term" value="F:dTDP-4-dehydrorhamnose reductase activity"/>
    <property type="evidence" value="ECO:0007669"/>
    <property type="project" value="UniProtKB-EC"/>
</dbReference>
<dbReference type="InterPro" id="IPR029903">
    <property type="entry name" value="RmlD-like-bd"/>
</dbReference>
<evidence type="ECO:0000313" key="4">
    <source>
        <dbReference type="EMBL" id="MEE6146458.1"/>
    </source>
</evidence>
<keyword evidence="2 4" id="KW-0560">Oxidoreductase</keyword>
<feature type="domain" description="RmlD-like substrate binding" evidence="3">
    <location>
        <begin position="1"/>
        <end position="293"/>
    </location>
</feature>
<sequence length="301" mass="32665">MRILITGARGQLANELGRALESGRTEIGEVPAELSGAEVDLVDLDDFDVSDWAATSAWLAARAPYDLFVNCAAMTNVDGCETDEAAAFRANALGPLNLARASREQGAKLVHVSTDYVFPGSDPTPRTEDDVCAPISAYGRTKLAGEGLALANNPRTMVVRTAWLYGYVGRNFVKTMLRLADAHDHVTVVDDQLGNPTSAADVAHEVLRIAATEDFGTYHCTNEGTCSWADFAEAIMDAFGRDCEVRRCTSEEYKRMVPGSADRPRFSSLENARLERGLGNEMRPWREALASYACNYGELAG</sequence>
<dbReference type="Proteomes" id="UP001332931">
    <property type="component" value="Unassembled WGS sequence"/>
</dbReference>
<evidence type="ECO:0000256" key="2">
    <source>
        <dbReference type="RuleBase" id="RU364082"/>
    </source>
</evidence>
<comment type="pathway">
    <text evidence="2">Carbohydrate biosynthesis; dTDP-L-rhamnose biosynthesis.</text>
</comment>
<reference evidence="4 5" key="1">
    <citation type="submission" date="2024-01" db="EMBL/GenBank/DDBJ databases">
        <title>Description of Olsenella sp. nov., isolated from pig feces.</title>
        <authorList>
            <person name="Chang Y.-H."/>
        </authorList>
    </citation>
    <scope>NUCLEOTIDE SEQUENCE [LARGE SCALE GENOMIC DNA]</scope>
    <source>
        <strain evidence="4 5">YH-ols2223</strain>
    </source>
</reference>
<dbReference type="Gene3D" id="3.40.50.720">
    <property type="entry name" value="NAD(P)-binding Rossmann-like Domain"/>
    <property type="match status" value="1"/>
</dbReference>
<organism evidence="4 5">
    <name type="scientific">Olsenella absiana</name>
    <dbReference type="NCBI Taxonomy" id="3115222"/>
    <lineage>
        <taxon>Bacteria</taxon>
        <taxon>Bacillati</taxon>
        <taxon>Actinomycetota</taxon>
        <taxon>Coriobacteriia</taxon>
        <taxon>Coriobacteriales</taxon>
        <taxon>Atopobiaceae</taxon>
        <taxon>Olsenella</taxon>
    </lineage>
</organism>
<comment type="similarity">
    <text evidence="1 2">Belongs to the dTDP-4-dehydrorhamnose reductase family.</text>
</comment>
<gene>
    <name evidence="4" type="primary">rfbD</name>
    <name evidence="4" type="ORF">VXJ25_00390</name>
</gene>
<evidence type="ECO:0000256" key="1">
    <source>
        <dbReference type="ARBA" id="ARBA00010944"/>
    </source>
</evidence>
<evidence type="ECO:0000313" key="5">
    <source>
        <dbReference type="Proteomes" id="UP001332931"/>
    </source>
</evidence>